<proteinExistence type="predicted"/>
<reference evidence="1" key="1">
    <citation type="journal article" date="2014" name="Int. J. Syst. Evol. Microbiol.">
        <title>Complete genome sequence of Corynebacterium casei LMG S-19264T (=DSM 44701T), isolated from a smear-ripened cheese.</title>
        <authorList>
            <consortium name="US DOE Joint Genome Institute (JGI-PGF)"/>
            <person name="Walter F."/>
            <person name="Albersmeier A."/>
            <person name="Kalinowski J."/>
            <person name="Ruckert C."/>
        </authorList>
    </citation>
    <scope>NUCLEOTIDE SEQUENCE</scope>
    <source>
        <strain evidence="1">JCM 4714</strain>
    </source>
</reference>
<accession>A0A918YCW0</accession>
<dbReference type="EMBL" id="BMVG01000001">
    <property type="protein sequence ID" value="GHD99273.1"/>
    <property type="molecule type" value="Genomic_DNA"/>
</dbReference>
<organism evidence="1 2">
    <name type="scientific">Streptomyces alanosinicus</name>
    <dbReference type="NCBI Taxonomy" id="68171"/>
    <lineage>
        <taxon>Bacteria</taxon>
        <taxon>Bacillati</taxon>
        <taxon>Actinomycetota</taxon>
        <taxon>Actinomycetes</taxon>
        <taxon>Kitasatosporales</taxon>
        <taxon>Streptomycetaceae</taxon>
        <taxon>Streptomyces</taxon>
    </lineage>
</organism>
<evidence type="ECO:0000313" key="1">
    <source>
        <dbReference type="EMBL" id="GHD99273.1"/>
    </source>
</evidence>
<evidence type="ECO:0000313" key="2">
    <source>
        <dbReference type="Proteomes" id="UP000655443"/>
    </source>
</evidence>
<protein>
    <submittedName>
        <fullName evidence="1">Uncharacterized protein</fullName>
    </submittedName>
</protein>
<keyword evidence="2" id="KW-1185">Reference proteome</keyword>
<dbReference type="AlphaFoldDB" id="A0A918YCW0"/>
<gene>
    <name evidence="1" type="ORF">GCM10010339_09920</name>
</gene>
<reference evidence="1" key="2">
    <citation type="submission" date="2020-09" db="EMBL/GenBank/DDBJ databases">
        <authorList>
            <person name="Sun Q."/>
            <person name="Ohkuma M."/>
        </authorList>
    </citation>
    <scope>NUCLEOTIDE SEQUENCE</scope>
    <source>
        <strain evidence="1">JCM 4714</strain>
    </source>
</reference>
<name>A0A918YCW0_9ACTN</name>
<comment type="caution">
    <text evidence="1">The sequence shown here is derived from an EMBL/GenBank/DDBJ whole genome shotgun (WGS) entry which is preliminary data.</text>
</comment>
<dbReference type="Proteomes" id="UP000655443">
    <property type="component" value="Unassembled WGS sequence"/>
</dbReference>
<sequence>MPWNADFKLMWWSMDDALKAVREGRFLPQVGARRAAAGRGPPATVCPQGFSANEVFSGAETRHPRPDGGEGCRCVRQAPGRAASSMRPSVAGVSVFRAVM</sequence>